<reference evidence="2" key="2">
    <citation type="submission" date="2020-09" db="EMBL/GenBank/DDBJ databases">
        <authorList>
            <person name="Sun Q."/>
            <person name="Ohkuma M."/>
        </authorList>
    </citation>
    <scope>NUCLEOTIDE SEQUENCE</scope>
    <source>
        <strain evidence="2">JCM 3172</strain>
    </source>
</reference>
<feature type="region of interest" description="Disordered" evidence="1">
    <location>
        <begin position="29"/>
        <end position="52"/>
    </location>
</feature>
<dbReference type="Proteomes" id="UP000619486">
    <property type="component" value="Unassembled WGS sequence"/>
</dbReference>
<name>A0A918HHJ4_9ACTN</name>
<dbReference type="Gene3D" id="3.40.50.300">
    <property type="entry name" value="P-loop containing nucleotide triphosphate hydrolases"/>
    <property type="match status" value="1"/>
</dbReference>
<dbReference type="SUPFAM" id="SSF52540">
    <property type="entry name" value="P-loop containing nucleoside triphosphate hydrolases"/>
    <property type="match status" value="1"/>
</dbReference>
<reference evidence="2" key="1">
    <citation type="journal article" date="2014" name="Int. J. Syst. Evol. Microbiol.">
        <title>Complete genome sequence of Corynebacterium casei LMG S-19264T (=DSM 44701T), isolated from a smear-ripened cheese.</title>
        <authorList>
            <consortium name="US DOE Joint Genome Institute (JGI-PGF)"/>
            <person name="Walter F."/>
            <person name="Albersmeier A."/>
            <person name="Kalinowski J."/>
            <person name="Ruckert C."/>
        </authorList>
    </citation>
    <scope>NUCLEOTIDE SEQUENCE</scope>
    <source>
        <strain evidence="2">JCM 3172</strain>
    </source>
</reference>
<dbReference type="EMBL" id="BMQQ01000049">
    <property type="protein sequence ID" value="GGT64789.1"/>
    <property type="molecule type" value="Genomic_DNA"/>
</dbReference>
<sequence>MPAHAPDFLVLLGADYAGKSTAMARLRHTAPADTADTADTAGAGTGPRRRTLSTDEDFLAPQHQLLNRLRRDVVKDVAANEQAYSPDFLATLLQSAAVHLRDEILRDPAAPAVVDSYYYKLLAKCRLAGARDNSLFAWWRSFPQPRRVIYLQVSPSSAWRRAGHGRALNRLEYYGPRPTLDGFTRYQDDLAKTMHDEIAHLPVTVVDEHPDPRATAQAIQKVIDHELG</sequence>
<feature type="compositionally biased region" description="Low complexity" evidence="1">
    <location>
        <begin position="29"/>
        <end position="42"/>
    </location>
</feature>
<evidence type="ECO:0000313" key="2">
    <source>
        <dbReference type="EMBL" id="GGT64789.1"/>
    </source>
</evidence>
<evidence type="ECO:0000256" key="1">
    <source>
        <dbReference type="SAM" id="MobiDB-lite"/>
    </source>
</evidence>
<organism evidence="2 3">
    <name type="scientific">Streptomyces purpureus</name>
    <dbReference type="NCBI Taxonomy" id="1951"/>
    <lineage>
        <taxon>Bacteria</taxon>
        <taxon>Bacillati</taxon>
        <taxon>Actinomycetota</taxon>
        <taxon>Actinomycetes</taxon>
        <taxon>Kitasatosporales</taxon>
        <taxon>Streptomycetaceae</taxon>
        <taxon>Streptomyces</taxon>
    </lineage>
</organism>
<keyword evidence="3" id="KW-1185">Reference proteome</keyword>
<comment type="caution">
    <text evidence="2">The sequence shown here is derived from an EMBL/GenBank/DDBJ whole genome shotgun (WGS) entry which is preliminary data.</text>
</comment>
<gene>
    <name evidence="2" type="ORF">GCM10014713_67300</name>
</gene>
<proteinExistence type="predicted"/>
<accession>A0A918HHJ4</accession>
<evidence type="ECO:0000313" key="3">
    <source>
        <dbReference type="Proteomes" id="UP000619486"/>
    </source>
</evidence>
<evidence type="ECO:0008006" key="4">
    <source>
        <dbReference type="Google" id="ProtNLM"/>
    </source>
</evidence>
<dbReference type="AlphaFoldDB" id="A0A918HHJ4"/>
<protein>
    <recommendedName>
        <fullName evidence="4">Thymidylate kinase</fullName>
    </recommendedName>
</protein>
<dbReference type="InterPro" id="IPR027417">
    <property type="entry name" value="P-loop_NTPase"/>
</dbReference>
<dbReference type="RefSeq" id="WP_189205477.1">
    <property type="nucleotide sequence ID" value="NZ_BMQQ01000049.1"/>
</dbReference>